<keyword evidence="28" id="KW-0206">Cytoskeleton</keyword>
<feature type="transmembrane region" description="Helical" evidence="40">
    <location>
        <begin position="1404"/>
        <end position="1422"/>
    </location>
</feature>
<feature type="transmembrane region" description="Helical" evidence="40">
    <location>
        <begin position="1341"/>
        <end position="1359"/>
    </location>
</feature>
<evidence type="ECO:0000256" key="35">
    <source>
        <dbReference type="ARBA" id="ARBA00061986"/>
    </source>
</evidence>
<dbReference type="Proteomes" id="UP001274896">
    <property type="component" value="Unassembled WGS sequence"/>
</dbReference>
<dbReference type="SUPFAM" id="SSF52954">
    <property type="entry name" value="Class II aaRS ABD-related"/>
    <property type="match status" value="1"/>
</dbReference>
<dbReference type="EMBL" id="JAUCMX010000020">
    <property type="protein sequence ID" value="KAK3515543.1"/>
    <property type="molecule type" value="Genomic_DNA"/>
</dbReference>
<evidence type="ECO:0000256" key="27">
    <source>
        <dbReference type="ARBA" id="ARBA00023146"/>
    </source>
</evidence>
<evidence type="ECO:0000256" key="30">
    <source>
        <dbReference type="ARBA" id="ARBA00030057"/>
    </source>
</evidence>
<evidence type="ECO:0000313" key="44">
    <source>
        <dbReference type="Proteomes" id="UP001274896"/>
    </source>
</evidence>
<dbReference type="Pfam" id="PF00587">
    <property type="entry name" value="tRNA-synt_2b"/>
    <property type="match status" value="1"/>
</dbReference>
<comment type="subunit">
    <text evidence="7">Homodimer.</text>
</comment>
<keyword evidence="22" id="KW-0809">Transit peptide</keyword>
<dbReference type="NCBIfam" id="NF003211">
    <property type="entry name" value="PRK04173.1"/>
    <property type="match status" value="1"/>
</dbReference>
<evidence type="ECO:0000259" key="42">
    <source>
        <dbReference type="PROSITE" id="PS51185"/>
    </source>
</evidence>
<evidence type="ECO:0000256" key="26">
    <source>
        <dbReference type="ARBA" id="ARBA00023136"/>
    </source>
</evidence>
<dbReference type="InterPro" id="IPR036388">
    <property type="entry name" value="WH-like_DNA-bd_sf"/>
</dbReference>
<evidence type="ECO:0000259" key="41">
    <source>
        <dbReference type="PROSITE" id="PS50862"/>
    </source>
</evidence>
<dbReference type="FunFam" id="3.30.930.10:FF:000158">
    <property type="entry name" value="Glycyl-tRNA synthetase"/>
    <property type="match status" value="1"/>
</dbReference>
<dbReference type="CDD" id="cd00774">
    <property type="entry name" value="GlyRS-like_core"/>
    <property type="match status" value="1"/>
</dbReference>
<dbReference type="PANTHER" id="PTHR10745:SF0">
    <property type="entry name" value="GLYCINE--TRNA LIGASE"/>
    <property type="match status" value="1"/>
</dbReference>
<evidence type="ECO:0000256" key="1">
    <source>
        <dbReference type="ARBA" id="ARBA00004173"/>
    </source>
</evidence>
<dbReference type="Gene3D" id="3.30.720.200">
    <property type="match status" value="1"/>
</dbReference>
<dbReference type="PROSITE" id="PS51185">
    <property type="entry name" value="WHEP_TRS_2"/>
    <property type="match status" value="1"/>
</dbReference>
<evidence type="ECO:0000256" key="34">
    <source>
        <dbReference type="ARBA" id="ARBA00058014"/>
    </source>
</evidence>
<dbReference type="GO" id="GO:0070150">
    <property type="term" value="P:mitochondrial glycyl-tRNA aminoacylation"/>
    <property type="evidence" value="ECO:0007669"/>
    <property type="project" value="TreeGrafter"/>
</dbReference>
<dbReference type="InterPro" id="IPR009068">
    <property type="entry name" value="uS15_NS1_RNA-bd_sf"/>
</dbReference>
<evidence type="ECO:0000256" key="22">
    <source>
        <dbReference type="ARBA" id="ARBA00022946"/>
    </source>
</evidence>
<evidence type="ECO:0000256" key="38">
    <source>
        <dbReference type="ARBA" id="ARBA00083576"/>
    </source>
</evidence>
<evidence type="ECO:0000256" key="39">
    <source>
        <dbReference type="SAM" id="MobiDB-lite"/>
    </source>
</evidence>
<dbReference type="InterPro" id="IPR016024">
    <property type="entry name" value="ARM-type_fold"/>
</dbReference>
<dbReference type="SMART" id="SM00185">
    <property type="entry name" value="ARM"/>
    <property type="match status" value="8"/>
</dbReference>
<dbReference type="InterPro" id="IPR004299">
    <property type="entry name" value="MBOAT_fam"/>
</dbReference>
<evidence type="ECO:0000313" key="43">
    <source>
        <dbReference type="EMBL" id="KAK3515543.1"/>
    </source>
</evidence>
<dbReference type="InterPro" id="IPR006195">
    <property type="entry name" value="aa-tRNA-synth_II"/>
</dbReference>
<dbReference type="InterPro" id="IPR004154">
    <property type="entry name" value="Anticodon-bd"/>
</dbReference>
<accession>A0AAE0UQX2</accession>
<protein>
    <recommendedName>
        <fullName evidence="9">Glycine--tRNA ligase</fullName>
        <ecNumber evidence="8">6.1.1.14</ecNumber>
    </recommendedName>
    <alternativeName>
        <fullName evidence="30">Diadenosine tetraphosphate synthetase</fullName>
    </alternativeName>
    <alternativeName>
        <fullName evidence="37">Glycyl-tRNA synthetase 1</fullName>
    </alternativeName>
    <alternativeName>
        <fullName evidence="38">Protein PF16 homolog</fullName>
    </alternativeName>
    <alternativeName>
        <fullName evidence="36">Sperm-associated antigen 6</fullName>
    </alternativeName>
</protein>
<evidence type="ECO:0000256" key="12">
    <source>
        <dbReference type="ARBA" id="ARBA00022679"/>
    </source>
</evidence>
<evidence type="ECO:0000256" key="7">
    <source>
        <dbReference type="ARBA" id="ARBA00011738"/>
    </source>
</evidence>
<evidence type="ECO:0000256" key="11">
    <source>
        <dbReference type="ARBA" id="ARBA00022598"/>
    </source>
</evidence>
<feature type="compositionally biased region" description="Pro residues" evidence="39">
    <location>
        <begin position="1826"/>
        <end position="1838"/>
    </location>
</feature>
<keyword evidence="23 40" id="KW-1133">Transmembrane helix</keyword>
<evidence type="ECO:0000256" key="40">
    <source>
        <dbReference type="SAM" id="Phobius"/>
    </source>
</evidence>
<dbReference type="CDD" id="cd00935">
    <property type="entry name" value="GlyRS_RNA"/>
    <property type="match status" value="1"/>
</dbReference>
<evidence type="ECO:0000256" key="10">
    <source>
        <dbReference type="ARBA" id="ARBA00022490"/>
    </source>
</evidence>
<comment type="similarity">
    <text evidence="6">Belongs to the class-II aminoacyl-tRNA synthetase family.</text>
</comment>
<organism evidence="43 44">
    <name type="scientific">Hemibagrus guttatus</name>
    <dbReference type="NCBI Taxonomy" id="175788"/>
    <lineage>
        <taxon>Eukaryota</taxon>
        <taxon>Metazoa</taxon>
        <taxon>Chordata</taxon>
        <taxon>Craniata</taxon>
        <taxon>Vertebrata</taxon>
        <taxon>Euteleostomi</taxon>
        <taxon>Actinopterygii</taxon>
        <taxon>Neopterygii</taxon>
        <taxon>Teleostei</taxon>
        <taxon>Ostariophysi</taxon>
        <taxon>Siluriformes</taxon>
        <taxon>Bagridae</taxon>
        <taxon>Hemibagrus</taxon>
    </lineage>
</organism>
<gene>
    <name evidence="43" type="ORF">QTP70_024386</name>
</gene>
<dbReference type="GO" id="GO:0097228">
    <property type="term" value="C:sperm principal piece"/>
    <property type="evidence" value="ECO:0007669"/>
    <property type="project" value="UniProtKB-ARBA"/>
</dbReference>
<keyword evidence="26 40" id="KW-0472">Membrane</keyword>
<dbReference type="FunFam" id="3.30.40.230:FF:000001">
    <property type="entry name" value="Glycine--tRNA ligase"/>
    <property type="match status" value="1"/>
</dbReference>
<dbReference type="InterPro" id="IPR002314">
    <property type="entry name" value="aa-tRNA-synt_IIb"/>
</dbReference>
<dbReference type="InterPro" id="IPR033731">
    <property type="entry name" value="GlyRS-like_core"/>
</dbReference>
<dbReference type="FunFam" id="3.30.930.10:FF:000010">
    <property type="entry name" value="Glycyl-tRNA synthetase 1"/>
    <property type="match status" value="1"/>
</dbReference>
<dbReference type="GO" id="GO:0005930">
    <property type="term" value="C:axoneme"/>
    <property type="evidence" value="ECO:0007669"/>
    <property type="project" value="UniProtKB-SubCell"/>
</dbReference>
<keyword evidence="15" id="KW-0677">Repeat</keyword>
<keyword evidence="27" id="KW-0030">Aminoacyl-tRNA synthetase</keyword>
<dbReference type="GO" id="GO:0030030">
    <property type="term" value="P:cell projection organization"/>
    <property type="evidence" value="ECO:0007669"/>
    <property type="project" value="UniProtKB-KW"/>
</dbReference>
<evidence type="ECO:0000256" key="16">
    <source>
        <dbReference type="ARBA" id="ARBA00022741"/>
    </source>
</evidence>
<dbReference type="InterPro" id="IPR036621">
    <property type="entry name" value="Anticodon-bd_dom_sf"/>
</dbReference>
<evidence type="ECO:0000256" key="2">
    <source>
        <dbReference type="ARBA" id="ARBA00004230"/>
    </source>
</evidence>
<evidence type="ECO:0000256" key="9">
    <source>
        <dbReference type="ARBA" id="ARBA00019404"/>
    </source>
</evidence>
<dbReference type="Gene3D" id="1.10.287.10">
    <property type="entry name" value="S15/NS1, RNA-binding"/>
    <property type="match status" value="1"/>
</dbReference>
<comment type="function">
    <text evidence="34">Catalyzes the ATP-dependent ligation of glycine to the 3'-end of its cognate tRNA, via the formation of an aminoacyl-adenylate intermediate (Gly-AMP). Also produces diadenosine tetraphosphate (Ap4A), a universal pleiotropic signaling molecule needed for cell regulation pathways, by direct condensation of 2 ATPs. Thereby, may play a special role in Ap4A homeostasis.</text>
</comment>
<dbReference type="InterPro" id="IPR011989">
    <property type="entry name" value="ARM-like"/>
</dbReference>
<evidence type="ECO:0000256" key="23">
    <source>
        <dbReference type="ARBA" id="ARBA00022989"/>
    </source>
</evidence>
<dbReference type="CDD" id="cd00858">
    <property type="entry name" value="GlyRS_anticodon"/>
    <property type="match status" value="1"/>
</dbReference>
<dbReference type="SUPFAM" id="SSF47060">
    <property type="entry name" value="S15/NS1 RNA-binding domain"/>
    <property type="match status" value="1"/>
</dbReference>
<evidence type="ECO:0000256" key="18">
    <source>
        <dbReference type="ARBA" id="ARBA00022824"/>
    </source>
</evidence>
<dbReference type="PANTHER" id="PTHR10745">
    <property type="entry name" value="GLYCYL-TRNA SYNTHETASE/DNA POLYMERASE SUBUNIT GAMMA-2"/>
    <property type="match status" value="1"/>
</dbReference>
<keyword evidence="18" id="KW-0256">Endoplasmic reticulum</keyword>
<evidence type="ECO:0000256" key="29">
    <source>
        <dbReference type="ARBA" id="ARBA00023273"/>
    </source>
</evidence>
<keyword evidence="11" id="KW-0436">Ligase</keyword>
<comment type="subcellular location">
    <subcellularLocation>
        <location evidence="5">Cell projection</location>
        <location evidence="5">Axon</location>
    </subcellularLocation>
    <subcellularLocation>
        <location evidence="2">Cell projection</location>
        <location evidence="2">Cilium</location>
        <location evidence="2">Flagellum</location>
    </subcellularLocation>
    <subcellularLocation>
        <location evidence="3">Cytoplasm</location>
        <location evidence="3">Cytoskeleton</location>
        <location evidence="3">Cilium axoneme</location>
    </subcellularLocation>
    <subcellularLocation>
        <location evidence="4">Endoplasmic reticulum membrane</location>
        <topology evidence="4">Multi-pass membrane protein</topology>
    </subcellularLocation>
    <subcellularLocation>
        <location evidence="1">Mitochondrion</location>
    </subcellularLocation>
</comment>
<keyword evidence="21" id="KW-0648">Protein biosynthesis</keyword>
<evidence type="ECO:0000256" key="8">
    <source>
        <dbReference type="ARBA" id="ARBA00012829"/>
    </source>
</evidence>
<evidence type="ECO:0000256" key="20">
    <source>
        <dbReference type="ARBA" id="ARBA00022846"/>
    </source>
</evidence>
<evidence type="ECO:0000256" key="6">
    <source>
        <dbReference type="ARBA" id="ARBA00008226"/>
    </source>
</evidence>
<dbReference type="FunFam" id="1.25.10.10:FF:000196">
    <property type="entry name" value="Sperm associated antigen 6"/>
    <property type="match status" value="1"/>
</dbReference>
<dbReference type="SUPFAM" id="SSF48371">
    <property type="entry name" value="ARM repeat"/>
    <property type="match status" value="1"/>
</dbReference>
<dbReference type="SUPFAM" id="SSF55681">
    <property type="entry name" value="Class II aaRS and biotin synthetases"/>
    <property type="match status" value="1"/>
</dbReference>
<evidence type="ECO:0000256" key="21">
    <source>
        <dbReference type="ARBA" id="ARBA00022917"/>
    </source>
</evidence>
<evidence type="ECO:0000256" key="25">
    <source>
        <dbReference type="ARBA" id="ARBA00023128"/>
    </source>
</evidence>
<dbReference type="InterPro" id="IPR027031">
    <property type="entry name" value="Gly-tRNA_synthase/POLG2"/>
</dbReference>
<keyword evidence="24" id="KW-0969">Cilium</keyword>
<dbReference type="InterPro" id="IPR002315">
    <property type="entry name" value="tRNA-synt_gly"/>
</dbReference>
<dbReference type="FunFam" id="3.30.720.200:FF:000001">
    <property type="entry name" value="Glycine--tRNA ligase 2"/>
    <property type="match status" value="1"/>
</dbReference>
<evidence type="ECO:0000256" key="36">
    <source>
        <dbReference type="ARBA" id="ARBA00074796"/>
    </source>
</evidence>
<dbReference type="GO" id="GO:0004820">
    <property type="term" value="F:glycine-tRNA ligase activity"/>
    <property type="evidence" value="ECO:0007669"/>
    <property type="project" value="UniProtKB-EC"/>
</dbReference>
<feature type="domain" description="WHEP-TRS" evidence="42">
    <location>
        <begin position="598"/>
        <end position="654"/>
    </location>
</feature>
<dbReference type="InterPro" id="IPR045864">
    <property type="entry name" value="aa-tRNA-synth_II/BPL/LPL"/>
</dbReference>
<dbReference type="Gene3D" id="1.10.10.10">
    <property type="entry name" value="Winged helix-like DNA-binding domain superfamily/Winged helix DNA-binding domain"/>
    <property type="match status" value="1"/>
</dbReference>
<evidence type="ECO:0000256" key="14">
    <source>
        <dbReference type="ARBA" id="ARBA00022701"/>
    </source>
</evidence>
<keyword evidence="10" id="KW-0963">Cytoplasm</keyword>
<comment type="catalytic activity">
    <reaction evidence="32">
        <text>tRNA(Gly) + glycine + ATP = glycyl-tRNA(Gly) + AMP + diphosphate</text>
        <dbReference type="Rhea" id="RHEA:16013"/>
        <dbReference type="Rhea" id="RHEA-COMP:9664"/>
        <dbReference type="Rhea" id="RHEA-COMP:9683"/>
        <dbReference type="ChEBI" id="CHEBI:30616"/>
        <dbReference type="ChEBI" id="CHEBI:33019"/>
        <dbReference type="ChEBI" id="CHEBI:57305"/>
        <dbReference type="ChEBI" id="CHEBI:78442"/>
        <dbReference type="ChEBI" id="CHEBI:78522"/>
        <dbReference type="ChEBI" id="CHEBI:456215"/>
        <dbReference type="EC" id="6.1.1.14"/>
    </reaction>
    <physiologicalReaction direction="left-to-right" evidence="32">
        <dbReference type="Rhea" id="RHEA:16014"/>
    </physiologicalReaction>
</comment>
<dbReference type="GO" id="GO:0005874">
    <property type="term" value="C:microtubule"/>
    <property type="evidence" value="ECO:0007669"/>
    <property type="project" value="UniProtKB-KW"/>
</dbReference>
<keyword evidence="13 40" id="KW-0812">Transmembrane</keyword>
<dbReference type="GO" id="GO:0005524">
    <property type="term" value="F:ATP binding"/>
    <property type="evidence" value="ECO:0007669"/>
    <property type="project" value="UniProtKB-KW"/>
</dbReference>
<dbReference type="FunFam" id="1.10.287.10:FF:000007">
    <property type="entry name" value="Glycyl-tRNA synthetase"/>
    <property type="match status" value="1"/>
</dbReference>
<dbReference type="Pfam" id="PF03062">
    <property type="entry name" value="MBOAT"/>
    <property type="match status" value="1"/>
</dbReference>
<dbReference type="Gene3D" id="3.30.930.10">
    <property type="entry name" value="Bira Bifunctional Protein, Domain 2"/>
    <property type="match status" value="1"/>
</dbReference>
<comment type="subunit">
    <text evidence="35">Interacts with SPAG16 and SPAG17.</text>
</comment>
<evidence type="ECO:0000256" key="31">
    <source>
        <dbReference type="ARBA" id="ARBA00048436"/>
    </source>
</evidence>
<dbReference type="Pfam" id="PF03129">
    <property type="entry name" value="HGTP_anticodon"/>
    <property type="match status" value="1"/>
</dbReference>
<dbReference type="NCBIfam" id="TIGR00389">
    <property type="entry name" value="glyS_dimeric"/>
    <property type="match status" value="1"/>
</dbReference>
<keyword evidence="25" id="KW-0496">Mitochondrion</keyword>
<dbReference type="InterPro" id="IPR000225">
    <property type="entry name" value="Armadillo"/>
</dbReference>
<feature type="transmembrane region" description="Helical" evidence="40">
    <location>
        <begin position="1428"/>
        <end position="1458"/>
    </location>
</feature>
<name>A0AAE0UQX2_9TELE</name>
<evidence type="ECO:0000256" key="15">
    <source>
        <dbReference type="ARBA" id="ARBA00022737"/>
    </source>
</evidence>
<evidence type="ECO:0000256" key="32">
    <source>
        <dbReference type="ARBA" id="ARBA00049523"/>
    </source>
</evidence>
<keyword evidence="17" id="KW-0970">Cilium biogenesis/degradation</keyword>
<keyword evidence="44" id="KW-1185">Reference proteome</keyword>
<dbReference type="PROSITE" id="PS50862">
    <property type="entry name" value="AA_TRNA_LIGASE_II"/>
    <property type="match status" value="1"/>
</dbReference>
<feature type="transmembrane region" description="Helical" evidence="40">
    <location>
        <begin position="1788"/>
        <end position="1808"/>
    </location>
</feature>
<dbReference type="GO" id="GO:0030424">
    <property type="term" value="C:axon"/>
    <property type="evidence" value="ECO:0007669"/>
    <property type="project" value="UniProtKB-SubCell"/>
</dbReference>
<evidence type="ECO:0000256" key="17">
    <source>
        <dbReference type="ARBA" id="ARBA00022794"/>
    </source>
</evidence>
<dbReference type="InterPro" id="IPR000738">
    <property type="entry name" value="WHEP-TRS_dom"/>
</dbReference>
<evidence type="ECO:0000256" key="3">
    <source>
        <dbReference type="ARBA" id="ARBA00004430"/>
    </source>
</evidence>
<feature type="domain" description="Aminoacyl-transfer RNA synthetases class-II family profile" evidence="41">
    <location>
        <begin position="816"/>
        <end position="1859"/>
    </location>
</feature>
<dbReference type="GO" id="GO:0016740">
    <property type="term" value="F:transferase activity"/>
    <property type="evidence" value="ECO:0007669"/>
    <property type="project" value="UniProtKB-KW"/>
</dbReference>
<comment type="caution">
    <text evidence="43">The sequence shown here is derived from an EMBL/GenBank/DDBJ whole genome shotgun (WGS) entry which is preliminary data.</text>
</comment>
<feature type="transmembrane region" description="Helical" evidence="40">
    <location>
        <begin position="1579"/>
        <end position="1599"/>
    </location>
</feature>
<dbReference type="Pfam" id="PF00514">
    <property type="entry name" value="Arm"/>
    <property type="match status" value="1"/>
</dbReference>
<evidence type="ECO:0000256" key="33">
    <source>
        <dbReference type="ARBA" id="ARBA00057769"/>
    </source>
</evidence>
<evidence type="ECO:0000256" key="19">
    <source>
        <dbReference type="ARBA" id="ARBA00022840"/>
    </source>
</evidence>
<proteinExistence type="inferred from homology"/>
<reference evidence="43" key="1">
    <citation type="submission" date="2023-06" db="EMBL/GenBank/DDBJ databases">
        <title>Male Hemibagrus guttatus genome.</title>
        <authorList>
            <person name="Bian C."/>
        </authorList>
    </citation>
    <scope>NUCLEOTIDE SEQUENCE</scope>
    <source>
        <strain evidence="43">Male_cb2023</strain>
        <tissue evidence="43">Muscle</tissue>
    </source>
</reference>
<dbReference type="GO" id="GO:0005739">
    <property type="term" value="C:mitochondrion"/>
    <property type="evidence" value="ECO:0007669"/>
    <property type="project" value="UniProtKB-SubCell"/>
</dbReference>
<feature type="transmembrane region" description="Helical" evidence="40">
    <location>
        <begin position="1619"/>
        <end position="1641"/>
    </location>
</feature>
<dbReference type="FunFam" id="1.25.10.10:FF:000129">
    <property type="entry name" value="sperm-associated antigen 6 isoform X1"/>
    <property type="match status" value="1"/>
</dbReference>
<feature type="region of interest" description="Disordered" evidence="39">
    <location>
        <begin position="1819"/>
        <end position="1859"/>
    </location>
</feature>
<dbReference type="EC" id="6.1.1.14" evidence="8"/>
<feature type="transmembrane region" description="Helical" evidence="40">
    <location>
        <begin position="1757"/>
        <end position="1776"/>
    </location>
</feature>
<keyword evidence="19" id="KW-0067">ATP-binding</keyword>
<feature type="transmembrane region" description="Helical" evidence="40">
    <location>
        <begin position="1540"/>
        <end position="1558"/>
    </location>
</feature>
<dbReference type="PRINTS" id="PR01043">
    <property type="entry name" value="TRNASYNTHGLY"/>
</dbReference>
<keyword evidence="29" id="KW-0966">Cell projection</keyword>
<comment type="catalytic activity">
    <reaction evidence="31">
        <text>2 ATP + H(+) = P(1),P(4)-bis(5'-adenosyl) tetraphosphate + diphosphate</text>
        <dbReference type="Rhea" id="RHEA:34935"/>
        <dbReference type="ChEBI" id="CHEBI:15378"/>
        <dbReference type="ChEBI" id="CHEBI:30616"/>
        <dbReference type="ChEBI" id="CHEBI:33019"/>
        <dbReference type="ChEBI" id="CHEBI:58141"/>
    </reaction>
    <physiologicalReaction direction="left-to-right" evidence="31">
        <dbReference type="Rhea" id="RHEA:34936"/>
    </physiologicalReaction>
</comment>
<evidence type="ECO:0000256" key="5">
    <source>
        <dbReference type="ARBA" id="ARBA00004489"/>
    </source>
</evidence>
<evidence type="ECO:0000256" key="4">
    <source>
        <dbReference type="ARBA" id="ARBA00004477"/>
    </source>
</evidence>
<dbReference type="Pfam" id="PF00458">
    <property type="entry name" value="WHEP-TRS"/>
    <property type="match status" value="1"/>
</dbReference>
<comment type="function">
    <text evidence="33">Important for structural integrity of the central apparatus in the sperm tail and for flagellar motility.</text>
</comment>
<keyword evidence="16" id="KW-0547">Nucleotide-binding</keyword>
<sequence length="1859" mass="209007">MSQRHVLQVFEQYQKERMKFVQTVAELATRPQNIETLQNAGVMSLLRPLLLDAVPTIQQTAALALGRLASYNNDLAEAVVKGEILPQLVYSLAEQNRFYKKAAAFVLRAVAKHSPELAQAVVDCGALDALVISLEEFDPGVKEAAAWALGYIARHNGSLAQAVVDAGAVPLLVLCMQEPEIALKRISASTLSDIAKHSPELAQTVVDTGAIAHLAQMSLYPDAKLKRQVFSALGQISKHSVDLAEMVVEAEIFPAVLACLKDPDEYVRKNISTLIREITKHTPELSQMIVNAGGVAAVIDFLGDSRGNVRLPGIMMLGYVAAHSENLAMAVIVSKGVPQLAICLAEETEDHMKAATAWALGQIGHHTPEHARAVAMSNVLPKLLSLHLDTQSSEDLQVKAKKALKSILQKCTYLPALEPLLYEAPSNVLKHVICQFSKVLPHDSKARRLFVTSGGLKKVQEIKAEPGSALQEYINAINACYPEEIVRFITDFGTRLANPRTGGGILQNTGGKEKQGGFAAWFHMLRRATSALLRSGAEISAAVLFILPATTAKLQPLCASRIIRPFSLTACLSKTKKKRSLWLEQREGQNMDGNIEEILAPLRQAVKEQGDLVRQMKNDGAPDVDVTKAVAELKARKKILEAKELSLQTKDDIVDRVKMEDTLKRRFFYDQAFAIYGGVSGLYDFGPVGCALKNNILQAWRQHFIHEEQILEIDCTMLTPEPVLKTSGHVDKFADYMVKDVKNGECFRADHLLKAHLQKLMSDKKCSQEKKSEMEDVITQMDNYTQQELANLFVKYNVKSPSTGNDLTPPISFNLMFQTSIGPGGNMPGYLRPETAQGIFLNFKRLLEFNQGKLPFAAAQIGNSFRNEISPRSGLIRVREFTMAEIEHFVDPNEKVHSKFSNVADLDILLYSSKAQTSGQSAQIMKLGDAVEQGVINNSVLGYFIGRIYLYLTKVGLAKDKVRFRQHMDNEMAHYACDCWDAEAKTSYGWIEIVGCADRSCYDLTCHARATKFEPNKGAIGKEYKKDAKLVMEYLAICDECYITDQEKLLSENGEFTIETEGKTFKVTKDMVSVKRFQKTLHVEEITPNVIEPSFGIGRIMYSIFEHTFHVREGDEQRTYFSFPALVAPYKCSVLPLSQNQEFVPFVRELSEAMTKFGVSHKVDDSSGSIGRRYARTDEIGVAFGITIDFDTVNKTPHTATLRDRDTMRQIRAEVRELPEIVRDLANGITTWAEIERKYPIFEATCLNVTCPQKPKQSDSKLSIMAKTKELSKDVRDKIVDLHKAGRPSASSVVRRGQDNLTASKGRWTGPCIVKSWEPGVCHFCLRTMGIKAALPKYELYFYYVVLSLAMLWAASWIFEVSSSNTNRKSFKSNIQPGWYYFGRKMDTSDSEWMMWFSTFREHIIFALTGHVLFAKICSMLAPQFRSLVYMVYGVLAVLTSMGWTYVTLILSHCMLLYSISLVKLRWLCFTAGLVTLATFKMEPFVSWQAEFVTGGFSHRPVLFYGGCGFTIMRCMSFALENCERKEGHYSILELLKYNFYLPFFYFGPIMTFNKFYIQANNLDLRRKEREMWDISIQALLNLGVIIMVAIIFHFMYILTLPSDMKLLKHLSDWTIAGLAYLNLVYDWVKAAVMFGVINTVSRLDHLDPPKPPKCITMLYVFSETHFDRGINDFLCKYVYNYLGGKHDNVLDELIASLCTYSITVLWLGPNWVVLLWAFFNCFGLNFELWIAKFFSTEPFSTIETAMSESMSRRIRAVFNTFNFWCIVLYNLLVLNSLEFVNLVAKRLLLKGFPLSTITVMFVTYCLVQIIKERERKQALIDDPDPVPPPVPVPPPTTIKPQTEASAAAAADPNKEKSE</sequence>
<evidence type="ECO:0000256" key="37">
    <source>
        <dbReference type="ARBA" id="ARBA00082645"/>
    </source>
</evidence>
<dbReference type="SMART" id="SM00991">
    <property type="entry name" value="WHEP-TRS"/>
    <property type="match status" value="1"/>
</dbReference>
<dbReference type="Gene3D" id="1.25.10.10">
    <property type="entry name" value="Leucine-rich Repeat Variant"/>
    <property type="match status" value="2"/>
</dbReference>
<dbReference type="Gene3D" id="3.30.40.230">
    <property type="match status" value="1"/>
</dbReference>
<evidence type="ECO:0000256" key="28">
    <source>
        <dbReference type="ARBA" id="ARBA00023212"/>
    </source>
</evidence>
<dbReference type="FunFam" id="3.40.50.800:FF:000004">
    <property type="entry name" value="Glycine--tRNA ligase 2"/>
    <property type="match status" value="1"/>
</dbReference>
<keyword evidence="12" id="KW-0808">Transferase</keyword>
<keyword evidence="20" id="KW-0282">Flagellum</keyword>
<keyword evidence="14" id="KW-0493">Microtubule</keyword>
<evidence type="ECO:0000256" key="24">
    <source>
        <dbReference type="ARBA" id="ARBA00023069"/>
    </source>
</evidence>
<dbReference type="Gene3D" id="3.40.50.800">
    <property type="entry name" value="Anticodon-binding domain"/>
    <property type="match status" value="1"/>
</dbReference>
<dbReference type="GO" id="GO:0005789">
    <property type="term" value="C:endoplasmic reticulum membrane"/>
    <property type="evidence" value="ECO:0007669"/>
    <property type="project" value="UniProtKB-SubCell"/>
</dbReference>
<evidence type="ECO:0000256" key="13">
    <source>
        <dbReference type="ARBA" id="ARBA00022692"/>
    </source>
</evidence>